<feature type="binding site" description="axial binding residue" evidence="4">
    <location>
        <position position="431"/>
    </location>
    <ligand>
        <name>heme</name>
        <dbReference type="ChEBI" id="CHEBI:30413"/>
    </ligand>
    <ligandPart>
        <name>Fe</name>
        <dbReference type="ChEBI" id="CHEBI:18248"/>
    </ligandPart>
</feature>
<sequence>MGLTTYFIFLALGIWLANKFLQAIRSPLRSVPGHFLARFTRLWYFKEVWTGTFPWTNIDLHQKHGPVVRIAPNEYSIDDPEAMKILYGHGTAFIKGPWYSASGVPHQANLFSDSNPKSHAVERRKFASLYSMSTLVTMEQAVDHCVDFLVDRLKEFSRSGATFDLQWWLQCFAFDTIGEISVSKRFGFLDAGNDALNIIDGLDNFLLYSARVGVFPETHPVIFKIVNMLGANGFQQVAKFATEQVQSYKKNVEGETFLGKALRIHQEQPQKLSETDILSICLMNVFAGSDTSSISLTSIMWCLLKNQHALAKLRAEVDEMYSRRGIDKAITFADSQDMPYLQAVIKEALRIHPATGLPLSRVVPKGGATISGHFFPEGTVVGVNTWVAHYNKQVFGQDAHEFRPERWLVSKEAQQALDRYWLPFGHGSRTCIGKNIALMEISKVIPHLVRHFDLSLVDPNQEPTTHNVWFVKQQNIKVTAKIRDTTKL</sequence>
<dbReference type="GO" id="GO:0020037">
    <property type="term" value="F:heme binding"/>
    <property type="evidence" value="ECO:0007669"/>
    <property type="project" value="InterPro"/>
</dbReference>
<comment type="cofactor">
    <cofactor evidence="1 4">
        <name>heme</name>
        <dbReference type="ChEBI" id="CHEBI:30413"/>
    </cofactor>
</comment>
<dbReference type="PROSITE" id="PS00086">
    <property type="entry name" value="CYTOCHROME_P450"/>
    <property type="match status" value="1"/>
</dbReference>
<dbReference type="GO" id="GO:0005506">
    <property type="term" value="F:iron ion binding"/>
    <property type="evidence" value="ECO:0007669"/>
    <property type="project" value="InterPro"/>
</dbReference>
<dbReference type="CDD" id="cd11060">
    <property type="entry name" value="CYP57A1-like"/>
    <property type="match status" value="1"/>
</dbReference>
<gene>
    <name evidence="6" type="primary">PDAT9_1</name>
    <name evidence="6" type="ORF">DIS24_g5727</name>
</gene>
<keyword evidence="5" id="KW-0503">Monooxygenase</keyword>
<dbReference type="GO" id="GO:0004497">
    <property type="term" value="F:monooxygenase activity"/>
    <property type="evidence" value="ECO:0007669"/>
    <property type="project" value="UniProtKB-KW"/>
</dbReference>
<evidence type="ECO:0000256" key="5">
    <source>
        <dbReference type="RuleBase" id="RU000461"/>
    </source>
</evidence>
<dbReference type="GO" id="GO:0016705">
    <property type="term" value="F:oxidoreductase activity, acting on paired donors, with incorporation or reduction of molecular oxygen"/>
    <property type="evidence" value="ECO:0007669"/>
    <property type="project" value="InterPro"/>
</dbReference>
<dbReference type="AlphaFoldDB" id="A0AA39YJK1"/>
<evidence type="ECO:0000313" key="7">
    <source>
        <dbReference type="Proteomes" id="UP001175001"/>
    </source>
</evidence>
<evidence type="ECO:0000256" key="3">
    <source>
        <dbReference type="ARBA" id="ARBA00023004"/>
    </source>
</evidence>
<protein>
    <submittedName>
        <fullName evidence="6">Pisatin demethylase</fullName>
    </submittedName>
</protein>
<dbReference type="InterPro" id="IPR002401">
    <property type="entry name" value="Cyt_P450_E_grp-I"/>
</dbReference>
<dbReference type="InterPro" id="IPR001128">
    <property type="entry name" value="Cyt_P450"/>
</dbReference>
<evidence type="ECO:0000256" key="2">
    <source>
        <dbReference type="ARBA" id="ARBA00022723"/>
    </source>
</evidence>
<dbReference type="InterPro" id="IPR050121">
    <property type="entry name" value="Cytochrome_P450_monoxygenase"/>
</dbReference>
<keyword evidence="5" id="KW-0560">Oxidoreductase</keyword>
<dbReference type="InterPro" id="IPR036396">
    <property type="entry name" value="Cyt_P450_sf"/>
</dbReference>
<dbReference type="SUPFAM" id="SSF48264">
    <property type="entry name" value="Cytochrome P450"/>
    <property type="match status" value="1"/>
</dbReference>
<dbReference type="PRINTS" id="PR00463">
    <property type="entry name" value="EP450I"/>
</dbReference>
<evidence type="ECO:0000313" key="6">
    <source>
        <dbReference type="EMBL" id="KAK0653806.1"/>
    </source>
</evidence>
<keyword evidence="2 4" id="KW-0479">Metal-binding</keyword>
<dbReference type="PANTHER" id="PTHR24305:SF190">
    <property type="entry name" value="P450, PUTATIVE (EUROFUNG)-RELATED"/>
    <property type="match status" value="1"/>
</dbReference>
<accession>A0AA39YJK1</accession>
<dbReference type="EMBL" id="JAUJDW010000025">
    <property type="protein sequence ID" value="KAK0653806.1"/>
    <property type="molecule type" value="Genomic_DNA"/>
</dbReference>
<comment type="similarity">
    <text evidence="5">Belongs to the cytochrome P450 family.</text>
</comment>
<dbReference type="PRINTS" id="PR00385">
    <property type="entry name" value="P450"/>
</dbReference>
<dbReference type="InterPro" id="IPR017972">
    <property type="entry name" value="Cyt_P450_CS"/>
</dbReference>
<evidence type="ECO:0000256" key="1">
    <source>
        <dbReference type="ARBA" id="ARBA00001971"/>
    </source>
</evidence>
<dbReference type="PANTHER" id="PTHR24305">
    <property type="entry name" value="CYTOCHROME P450"/>
    <property type="match status" value="1"/>
</dbReference>
<dbReference type="Proteomes" id="UP001175001">
    <property type="component" value="Unassembled WGS sequence"/>
</dbReference>
<evidence type="ECO:0000256" key="4">
    <source>
        <dbReference type="PIRSR" id="PIRSR602401-1"/>
    </source>
</evidence>
<keyword evidence="7" id="KW-1185">Reference proteome</keyword>
<keyword evidence="3 4" id="KW-0408">Iron</keyword>
<comment type="caution">
    <text evidence="6">The sequence shown here is derived from an EMBL/GenBank/DDBJ whole genome shotgun (WGS) entry which is preliminary data.</text>
</comment>
<dbReference type="FunFam" id="1.10.630.10:FF:000050">
    <property type="entry name" value="Cytochrome P450 monooxygenase"/>
    <property type="match status" value="1"/>
</dbReference>
<dbReference type="Gene3D" id="1.10.630.10">
    <property type="entry name" value="Cytochrome P450"/>
    <property type="match status" value="1"/>
</dbReference>
<reference evidence="6" key="1">
    <citation type="submission" date="2023-06" db="EMBL/GenBank/DDBJ databases">
        <title>Multi-omics analyses reveal the molecular pathogenesis toolkit of Lasiodiplodia hormozganensis, a cross-kingdom pathogen.</title>
        <authorList>
            <person name="Felix C."/>
            <person name="Meneses R."/>
            <person name="Goncalves M.F.M."/>
            <person name="Tilleman L."/>
            <person name="Duarte A.S."/>
            <person name="Jorrin-Novo J.V."/>
            <person name="Van De Peer Y."/>
            <person name="Deforce D."/>
            <person name="Van Nieuwerburgh F."/>
            <person name="Esteves A.C."/>
            <person name="Alves A."/>
        </authorList>
    </citation>
    <scope>NUCLEOTIDE SEQUENCE</scope>
    <source>
        <strain evidence="6">CBS 339.90</strain>
    </source>
</reference>
<dbReference type="Pfam" id="PF00067">
    <property type="entry name" value="p450"/>
    <property type="match status" value="1"/>
</dbReference>
<keyword evidence="4 5" id="KW-0349">Heme</keyword>
<proteinExistence type="inferred from homology"/>
<name>A0AA39YJK1_9PEZI</name>
<organism evidence="6 7">
    <name type="scientific">Lasiodiplodia hormozganensis</name>
    <dbReference type="NCBI Taxonomy" id="869390"/>
    <lineage>
        <taxon>Eukaryota</taxon>
        <taxon>Fungi</taxon>
        <taxon>Dikarya</taxon>
        <taxon>Ascomycota</taxon>
        <taxon>Pezizomycotina</taxon>
        <taxon>Dothideomycetes</taxon>
        <taxon>Dothideomycetes incertae sedis</taxon>
        <taxon>Botryosphaeriales</taxon>
        <taxon>Botryosphaeriaceae</taxon>
        <taxon>Lasiodiplodia</taxon>
    </lineage>
</organism>